<sequence>MHSPVLSGHQDCEAQLRMGASRSGHSAEECCSGVVQDGSGRDALPRPPADSALSSWGNERGVNGNGGGRDKESDAAGFLFPGFRLNSENNAGQARVTNNQLKFCQRFPQDDIVPYVSFTSDVRENPPSSCLQLIRSINTSKNIVDDGSFESVLQASSRSSQEVLSNIAFPVPNNGLCLNFVTSDMLNMMDENKEGWMSNSSSCSKAIPSLENYDLEMLQISNHQMFNLASEEFSCRELQVILCKELTNSDVANIGRIVLPKREAEAYLPPLSEREGIWLHMDDMTLAVTWKFKFRFWPNNKSRMYILENTGGFVRAHCLQAGDFLIICRNPTSGNHIVRGNKGMPQWSPLDSLQYCCRNQIIINEECSSSTLHAKKGRSDRRHSPIINPNKIIGHGSSSLTMTDMLNDLEGDTACHPRYFPE</sequence>
<evidence type="ECO:0000256" key="3">
    <source>
        <dbReference type="ARBA" id="ARBA00023125"/>
    </source>
</evidence>
<dbReference type="InterPro" id="IPR044800">
    <property type="entry name" value="LEC2-like"/>
</dbReference>
<keyword evidence="4" id="KW-0804">Transcription</keyword>
<dbReference type="PANTHER" id="PTHR31140">
    <property type="entry name" value="B3 DOMAIN-CONTAINING TRANSCRIPTION FACTOR ABI3"/>
    <property type="match status" value="1"/>
</dbReference>
<dbReference type="GO" id="GO:0003700">
    <property type="term" value="F:DNA-binding transcription factor activity"/>
    <property type="evidence" value="ECO:0007669"/>
    <property type="project" value="InterPro"/>
</dbReference>
<name>A0A9E7FAX0_9LILI</name>
<protein>
    <submittedName>
        <fullName evidence="8">B3 DNA binding domain</fullName>
    </submittedName>
</protein>
<dbReference type="EMBL" id="CP097505">
    <property type="protein sequence ID" value="URD91837.1"/>
    <property type="molecule type" value="Genomic_DNA"/>
</dbReference>
<organism evidence="8 9">
    <name type="scientific">Musa troglodytarum</name>
    <name type="common">fe'i banana</name>
    <dbReference type="NCBI Taxonomy" id="320322"/>
    <lineage>
        <taxon>Eukaryota</taxon>
        <taxon>Viridiplantae</taxon>
        <taxon>Streptophyta</taxon>
        <taxon>Embryophyta</taxon>
        <taxon>Tracheophyta</taxon>
        <taxon>Spermatophyta</taxon>
        <taxon>Magnoliopsida</taxon>
        <taxon>Liliopsida</taxon>
        <taxon>Zingiberales</taxon>
        <taxon>Musaceae</taxon>
        <taxon>Musa</taxon>
    </lineage>
</organism>
<keyword evidence="2" id="KW-0805">Transcription regulation</keyword>
<comment type="subcellular location">
    <subcellularLocation>
        <location evidence="1">Nucleus</location>
    </subcellularLocation>
</comment>
<evidence type="ECO:0000256" key="4">
    <source>
        <dbReference type="ARBA" id="ARBA00023163"/>
    </source>
</evidence>
<evidence type="ECO:0000256" key="2">
    <source>
        <dbReference type="ARBA" id="ARBA00023015"/>
    </source>
</evidence>
<dbReference type="SMART" id="SM01019">
    <property type="entry name" value="B3"/>
    <property type="match status" value="1"/>
</dbReference>
<feature type="domain" description="TF-B3" evidence="7">
    <location>
        <begin position="242"/>
        <end position="341"/>
    </location>
</feature>
<dbReference type="Gene3D" id="2.40.330.10">
    <property type="entry name" value="DNA-binding pseudobarrel domain"/>
    <property type="match status" value="1"/>
</dbReference>
<dbReference type="GO" id="GO:0003677">
    <property type="term" value="F:DNA binding"/>
    <property type="evidence" value="ECO:0007669"/>
    <property type="project" value="UniProtKB-KW"/>
</dbReference>
<keyword evidence="5" id="KW-0539">Nucleus</keyword>
<evidence type="ECO:0000313" key="9">
    <source>
        <dbReference type="Proteomes" id="UP001055439"/>
    </source>
</evidence>
<keyword evidence="3" id="KW-0238">DNA-binding</keyword>
<accession>A0A9E7FAX0</accession>
<keyword evidence="9" id="KW-1185">Reference proteome</keyword>
<dbReference type="CDD" id="cd10017">
    <property type="entry name" value="B3_DNA"/>
    <property type="match status" value="1"/>
</dbReference>
<dbReference type="Proteomes" id="UP001055439">
    <property type="component" value="Chromosome 3"/>
</dbReference>
<dbReference type="AlphaFoldDB" id="A0A9E7FAX0"/>
<evidence type="ECO:0000313" key="8">
    <source>
        <dbReference type="EMBL" id="URD91837.1"/>
    </source>
</evidence>
<evidence type="ECO:0000256" key="6">
    <source>
        <dbReference type="SAM" id="MobiDB-lite"/>
    </source>
</evidence>
<dbReference type="InterPro" id="IPR015300">
    <property type="entry name" value="DNA-bd_pseudobarrel_sf"/>
</dbReference>
<gene>
    <name evidence="8" type="ORF">MUK42_32673</name>
</gene>
<dbReference type="OrthoDB" id="757982at2759"/>
<feature type="region of interest" description="Disordered" evidence="6">
    <location>
        <begin position="38"/>
        <end position="73"/>
    </location>
</feature>
<dbReference type="Pfam" id="PF02362">
    <property type="entry name" value="B3"/>
    <property type="match status" value="1"/>
</dbReference>
<dbReference type="GO" id="GO:0005634">
    <property type="term" value="C:nucleus"/>
    <property type="evidence" value="ECO:0007669"/>
    <property type="project" value="UniProtKB-SubCell"/>
</dbReference>
<dbReference type="InterPro" id="IPR003340">
    <property type="entry name" value="B3_DNA-bd"/>
</dbReference>
<evidence type="ECO:0000259" key="7">
    <source>
        <dbReference type="SMART" id="SM01019"/>
    </source>
</evidence>
<proteinExistence type="predicted"/>
<evidence type="ECO:0000256" key="1">
    <source>
        <dbReference type="ARBA" id="ARBA00004123"/>
    </source>
</evidence>
<reference evidence="8" key="1">
    <citation type="submission" date="2022-05" db="EMBL/GenBank/DDBJ databases">
        <title>The Musa troglodytarum L. genome provides insights into the mechanism of non-climacteric behaviour and enrichment of carotenoids.</title>
        <authorList>
            <person name="Wang J."/>
        </authorList>
    </citation>
    <scope>NUCLEOTIDE SEQUENCE</scope>
    <source>
        <tissue evidence="8">Leaf</tissue>
    </source>
</reference>
<dbReference type="PANTHER" id="PTHR31140:SF90">
    <property type="entry name" value="B3 DOMAIN-CONTAINING TRANSCRIPTION FACTOR LEC2"/>
    <property type="match status" value="1"/>
</dbReference>
<dbReference type="SUPFAM" id="SSF101936">
    <property type="entry name" value="DNA-binding pseudobarrel domain"/>
    <property type="match status" value="1"/>
</dbReference>
<evidence type="ECO:0000256" key="5">
    <source>
        <dbReference type="ARBA" id="ARBA00023242"/>
    </source>
</evidence>